<dbReference type="Pfam" id="PF19570">
    <property type="entry name" value="DUF6088"/>
    <property type="match status" value="1"/>
</dbReference>
<dbReference type="AlphaFoldDB" id="A0A1T4N772"/>
<reference evidence="1 2" key="1">
    <citation type="submission" date="2017-02" db="EMBL/GenBank/DDBJ databases">
        <authorList>
            <person name="Peterson S.W."/>
        </authorList>
    </citation>
    <scope>NUCLEOTIDE SEQUENCE [LARGE SCALE GENOMIC DNA]</scope>
    <source>
        <strain evidence="1 2">ATCC 43324</strain>
    </source>
</reference>
<dbReference type="STRING" id="28136.SAMN02745202_00965"/>
<evidence type="ECO:0008006" key="3">
    <source>
        <dbReference type="Google" id="ProtNLM"/>
    </source>
</evidence>
<dbReference type="Proteomes" id="UP000190065">
    <property type="component" value="Unassembled WGS sequence"/>
</dbReference>
<evidence type="ECO:0000313" key="1">
    <source>
        <dbReference type="EMBL" id="SJZ75021.1"/>
    </source>
</evidence>
<sequence length="266" mass="30770">MTIQEQIKQRIDEAEPGTVVFVNDFAEFDNEYVSKLLSTLKDFGVLERLAKGIYYKPIVTQYSNVYPSTEKIVKLILISKDIKERGDLKELLAEIKKKMVLQEKANGKVKLEGVGQLVKNALFIQTGTHYADKDAPKDSVIYPILAVTDRRLLLPRMKNYLDYRMYEECMRQSVDSSKIMPLLLIDIATLNLYSANFKKYGMKKYADMYYSNTNFPPNADEFYSNPEFVASNHFILFATYMRSQDYLGMDKFRDVMIESIIKSAKV</sequence>
<name>A0A1T4N772_9BACT</name>
<dbReference type="EMBL" id="FUXK01000009">
    <property type="protein sequence ID" value="SJZ75021.1"/>
    <property type="molecule type" value="Genomic_DNA"/>
</dbReference>
<evidence type="ECO:0000313" key="2">
    <source>
        <dbReference type="Proteomes" id="UP000190065"/>
    </source>
</evidence>
<protein>
    <recommendedName>
        <fullName evidence="3">Transcriptional regulator, AbiEi antitoxin, Type IV TA system</fullName>
    </recommendedName>
</protein>
<gene>
    <name evidence="1" type="ORF">SAMN02745202_00965</name>
</gene>
<proteinExistence type="predicted"/>
<dbReference type="InterPro" id="IPR045738">
    <property type="entry name" value="DUF6088"/>
</dbReference>
<organism evidence="1 2">
    <name type="scientific">Segatella oulorum</name>
    <dbReference type="NCBI Taxonomy" id="28136"/>
    <lineage>
        <taxon>Bacteria</taxon>
        <taxon>Pseudomonadati</taxon>
        <taxon>Bacteroidota</taxon>
        <taxon>Bacteroidia</taxon>
        <taxon>Bacteroidales</taxon>
        <taxon>Prevotellaceae</taxon>
        <taxon>Segatella</taxon>
    </lineage>
</organism>
<accession>A0A1T4N772</accession>
<dbReference type="RefSeq" id="WP_025070442.1">
    <property type="nucleotide sequence ID" value="NZ_FUXK01000009.1"/>
</dbReference>